<proteinExistence type="predicted"/>
<evidence type="ECO:0000313" key="1">
    <source>
        <dbReference type="EMBL" id="KKM63633.1"/>
    </source>
</evidence>
<dbReference type="AlphaFoldDB" id="A0A0F9J215"/>
<name>A0A0F9J215_9ZZZZ</name>
<dbReference type="EMBL" id="LAZR01011062">
    <property type="protein sequence ID" value="KKM63633.1"/>
    <property type="molecule type" value="Genomic_DNA"/>
</dbReference>
<reference evidence="1" key="1">
    <citation type="journal article" date="2015" name="Nature">
        <title>Complex archaea that bridge the gap between prokaryotes and eukaryotes.</title>
        <authorList>
            <person name="Spang A."/>
            <person name="Saw J.H."/>
            <person name="Jorgensen S.L."/>
            <person name="Zaremba-Niedzwiedzka K."/>
            <person name="Martijn J."/>
            <person name="Lind A.E."/>
            <person name="van Eijk R."/>
            <person name="Schleper C."/>
            <person name="Guy L."/>
            <person name="Ettema T.J."/>
        </authorList>
    </citation>
    <scope>NUCLEOTIDE SEQUENCE</scope>
</reference>
<organism evidence="1">
    <name type="scientific">marine sediment metagenome</name>
    <dbReference type="NCBI Taxonomy" id="412755"/>
    <lineage>
        <taxon>unclassified sequences</taxon>
        <taxon>metagenomes</taxon>
        <taxon>ecological metagenomes</taxon>
    </lineage>
</organism>
<sequence length="164" mass="18070">MKDRKIITALAKVRDEVKAGCKCGGSGEIEAEITCPSCGCNLFGKECEWCGPQAIPCPDCAEVRALDFNFDMSEGEPMVGGTDLVTLSEKEDLEPLPDLTTHMHGSKLWLMTVMETLGIWEDFSRKLFCSSLNQDEVIGIFVDGKKLVPKIGSYLEQKYGILRA</sequence>
<comment type="caution">
    <text evidence="1">The sequence shown here is derived from an EMBL/GenBank/DDBJ whole genome shotgun (WGS) entry which is preliminary data.</text>
</comment>
<protein>
    <submittedName>
        <fullName evidence="1">Uncharacterized protein</fullName>
    </submittedName>
</protein>
<accession>A0A0F9J215</accession>
<gene>
    <name evidence="1" type="ORF">LCGC14_1509490</name>
</gene>